<evidence type="ECO:0000313" key="3">
    <source>
        <dbReference type="EMBL" id="EGT54818.1"/>
    </source>
</evidence>
<evidence type="ECO:0000313" key="4">
    <source>
        <dbReference type="Proteomes" id="UP000008068"/>
    </source>
</evidence>
<evidence type="ECO:0000256" key="1">
    <source>
        <dbReference type="SAM" id="Phobius"/>
    </source>
</evidence>
<evidence type="ECO:0000259" key="2">
    <source>
        <dbReference type="PROSITE" id="PS50234"/>
    </source>
</evidence>
<keyword evidence="1" id="KW-0472">Membrane</keyword>
<dbReference type="Proteomes" id="UP000008068">
    <property type="component" value="Unassembled WGS sequence"/>
</dbReference>
<protein>
    <recommendedName>
        <fullName evidence="2">VWFA domain-containing protein</fullName>
    </recommendedName>
</protein>
<name>G0N7R4_CAEBE</name>
<dbReference type="eggNOG" id="ENOG502TGF3">
    <property type="taxonomic scope" value="Eukaryota"/>
</dbReference>
<dbReference type="STRING" id="135651.G0N7R4"/>
<dbReference type="Gene3D" id="3.40.50.410">
    <property type="entry name" value="von Willebrand factor, type A domain"/>
    <property type="match status" value="1"/>
</dbReference>
<dbReference type="PROSITE" id="PS50234">
    <property type="entry name" value="VWFA"/>
    <property type="match status" value="1"/>
</dbReference>
<feature type="transmembrane region" description="Helical" evidence="1">
    <location>
        <begin position="287"/>
        <end position="307"/>
    </location>
</feature>
<dbReference type="InterPro" id="IPR002035">
    <property type="entry name" value="VWF_A"/>
</dbReference>
<dbReference type="SUPFAM" id="SSF53300">
    <property type="entry name" value="vWA-like"/>
    <property type="match status" value="2"/>
</dbReference>
<dbReference type="AlphaFoldDB" id="G0N7R4"/>
<dbReference type="HOGENOM" id="CLU_712184_0_0_1"/>
<dbReference type="InParanoid" id="G0N7R4"/>
<keyword evidence="1" id="KW-0812">Transmembrane</keyword>
<keyword evidence="4" id="KW-1185">Reference proteome</keyword>
<proteinExistence type="predicted"/>
<dbReference type="EMBL" id="GL379848">
    <property type="protein sequence ID" value="EGT54818.1"/>
    <property type="molecule type" value="Genomic_DNA"/>
</dbReference>
<gene>
    <name evidence="3" type="ORF">CAEBREN_28285</name>
</gene>
<keyword evidence="1" id="KW-1133">Transmembrane helix</keyword>
<sequence>MSNTGLSSFAQSSFMVPDWNSSYTGIDTNYNLADRIYQATTKKRTPTSSNFYANLVYIVDQSANTFNDHSNIVQFVSDSVTPFLVGSTKTQISIVPFADDVISPLQLTSSQTVSFRIYRTKNCNHLQTVDQYLTSWKSSLSSSSYSANVGNAITYVSNMIGNTPDRPTHIIYVVGATKRQYLVCDQLQCASNFNFMTCVLSNSSSLFSAVIVDLGNFSTSGNDTKMAVVSYGKSVNNVWTLGDLQDVVSLKNQISNFQIQTSTGPSNLRSQLWSGHQSTKLHYCYHWITNVYILLTTLMTSFFLFSITPNIDGPTSRHLNTRYSTYVIQTNFDNSTYPWTPQFLGTQLVSDRVAHSLDIKWFVLLVVYTERVLFSEYSAWTLTFPDKS</sequence>
<accession>G0N7R4</accession>
<dbReference type="OrthoDB" id="10606832at2759"/>
<feature type="domain" description="VWFA" evidence="2">
    <location>
        <begin position="54"/>
        <end position="272"/>
    </location>
</feature>
<reference evidence="4" key="1">
    <citation type="submission" date="2011-07" db="EMBL/GenBank/DDBJ databases">
        <authorList>
            <consortium name="Caenorhabditis brenneri Sequencing and Analysis Consortium"/>
            <person name="Wilson R.K."/>
        </authorList>
    </citation>
    <scope>NUCLEOTIDE SEQUENCE [LARGE SCALE GENOMIC DNA]</scope>
    <source>
        <strain evidence="4">PB2801</strain>
    </source>
</reference>
<dbReference type="InterPro" id="IPR036465">
    <property type="entry name" value="vWFA_dom_sf"/>
</dbReference>
<organism evidence="4">
    <name type="scientific">Caenorhabditis brenneri</name>
    <name type="common">Nematode worm</name>
    <dbReference type="NCBI Taxonomy" id="135651"/>
    <lineage>
        <taxon>Eukaryota</taxon>
        <taxon>Metazoa</taxon>
        <taxon>Ecdysozoa</taxon>
        <taxon>Nematoda</taxon>
        <taxon>Chromadorea</taxon>
        <taxon>Rhabditida</taxon>
        <taxon>Rhabditina</taxon>
        <taxon>Rhabditomorpha</taxon>
        <taxon>Rhabditoidea</taxon>
        <taxon>Rhabditidae</taxon>
        <taxon>Peloderinae</taxon>
        <taxon>Caenorhabditis</taxon>
    </lineage>
</organism>